<comment type="caution">
    <text evidence="1">The sequence shown here is derived from an EMBL/GenBank/DDBJ whole genome shotgun (WGS) entry which is preliminary data.</text>
</comment>
<keyword evidence="1" id="KW-0326">Glycosidase</keyword>
<keyword evidence="2" id="KW-1185">Reference proteome</keyword>
<dbReference type="InterPro" id="IPR036278">
    <property type="entry name" value="Sialidase_sf"/>
</dbReference>
<evidence type="ECO:0000313" key="2">
    <source>
        <dbReference type="Proteomes" id="UP001597116"/>
    </source>
</evidence>
<dbReference type="EMBL" id="JBHTLP010000023">
    <property type="protein sequence ID" value="MFD1144805.1"/>
    <property type="molecule type" value="Genomic_DNA"/>
</dbReference>
<keyword evidence="1" id="KW-0378">Hydrolase</keyword>
<dbReference type="Proteomes" id="UP001597116">
    <property type="component" value="Unassembled WGS sequence"/>
</dbReference>
<dbReference type="RefSeq" id="WP_265993871.1">
    <property type="nucleotide sequence ID" value="NZ_CP110973.1"/>
</dbReference>
<evidence type="ECO:0000313" key="1">
    <source>
        <dbReference type="EMBL" id="MFD1144805.1"/>
    </source>
</evidence>
<dbReference type="GO" id="GO:0016798">
    <property type="term" value="F:hydrolase activity, acting on glycosyl bonds"/>
    <property type="evidence" value="ECO:0007669"/>
    <property type="project" value="UniProtKB-KW"/>
</dbReference>
<dbReference type="InterPro" id="IPR015943">
    <property type="entry name" value="WD40/YVTN_repeat-like_dom_sf"/>
</dbReference>
<sequence>MSPKHLNAILIYGFLFLVSLGFGVGQTPDFSRVPGVIVAHSPASSGLYIGSPSLCVLPNGDYLASHDLFGPQSNEFVRPNSRIYRSTDRGKTWTRIAEINGQFWSKLYLHRNGLYFFGTDKHHGNTIIRKSDDGGVTWTTPTDGDHGLLLAGEYHCAPVPFLEHHGRLWRAMEDAMGPIKQWGKRYGAFMLSMPLDADPMKAASWTRSNVLPYDSTYLNNGFGGWIEGNAVLSPAGEMLDILRVDHKKSLEEKAAFVRISPDGKTATFDVNTGFVPFPGGSKKFTIRYDPQSQLYWTLTNYIPSAFKQANAGKNPASLRNTQALCSSRDLRTWTIRQIVLQHPDVAKHGFQYVDWLFDGKDIILLSRTAFDDGLGGAHNNHDANFLTFHRIRKFRKKPVADL</sequence>
<name>A0ABW3QJE6_9BACT</name>
<dbReference type="EC" id="3.2.1.-" evidence="1"/>
<gene>
    <name evidence="1" type="ORF">ACFQ4C_26990</name>
</gene>
<organism evidence="1 2">
    <name type="scientific">Larkinella insperata</name>
    <dbReference type="NCBI Taxonomy" id="332158"/>
    <lineage>
        <taxon>Bacteria</taxon>
        <taxon>Pseudomonadati</taxon>
        <taxon>Bacteroidota</taxon>
        <taxon>Cytophagia</taxon>
        <taxon>Cytophagales</taxon>
        <taxon>Spirosomataceae</taxon>
        <taxon>Larkinella</taxon>
    </lineage>
</organism>
<dbReference type="Gene3D" id="2.130.10.10">
    <property type="entry name" value="YVTN repeat-like/Quinoprotein amine dehydrogenase"/>
    <property type="match status" value="1"/>
</dbReference>
<protein>
    <submittedName>
        <fullName evidence="1">Sialidase family protein</fullName>
        <ecNumber evidence="1">3.2.1.-</ecNumber>
    </submittedName>
</protein>
<reference evidence="2" key="1">
    <citation type="journal article" date="2019" name="Int. J. Syst. Evol. Microbiol.">
        <title>The Global Catalogue of Microorganisms (GCM) 10K type strain sequencing project: providing services to taxonomists for standard genome sequencing and annotation.</title>
        <authorList>
            <consortium name="The Broad Institute Genomics Platform"/>
            <consortium name="The Broad Institute Genome Sequencing Center for Infectious Disease"/>
            <person name="Wu L."/>
            <person name="Ma J."/>
        </authorList>
    </citation>
    <scope>NUCLEOTIDE SEQUENCE [LARGE SCALE GENOMIC DNA]</scope>
    <source>
        <strain evidence="2">CCUG 55608</strain>
    </source>
</reference>
<proteinExistence type="predicted"/>
<dbReference type="CDD" id="cd15482">
    <property type="entry name" value="Sialidase_non-viral"/>
    <property type="match status" value="1"/>
</dbReference>
<dbReference type="SUPFAM" id="SSF50939">
    <property type="entry name" value="Sialidases"/>
    <property type="match status" value="1"/>
</dbReference>
<accession>A0ABW3QJE6</accession>